<comment type="caution">
    <text evidence="2">The sequence shown here is derived from an EMBL/GenBank/DDBJ whole genome shotgun (WGS) entry which is preliminary data.</text>
</comment>
<dbReference type="RefSeq" id="WP_205257806.1">
    <property type="nucleotide sequence ID" value="NZ_BAAAPV010000005.1"/>
</dbReference>
<protein>
    <submittedName>
        <fullName evidence="2">Uncharacterized protein</fullName>
    </submittedName>
</protein>
<reference evidence="2" key="1">
    <citation type="submission" date="2021-01" db="EMBL/GenBank/DDBJ databases">
        <title>KCTC 19127 draft genome.</title>
        <authorList>
            <person name="An D."/>
        </authorList>
    </citation>
    <scope>NUCLEOTIDE SEQUENCE</scope>
    <source>
        <strain evidence="2">KCTC 19127</strain>
    </source>
</reference>
<evidence type="ECO:0000313" key="3">
    <source>
        <dbReference type="Proteomes" id="UP000663801"/>
    </source>
</evidence>
<organism evidence="2 3">
    <name type="scientific">Nakamurella flavida</name>
    <dbReference type="NCBI Taxonomy" id="363630"/>
    <lineage>
        <taxon>Bacteria</taxon>
        <taxon>Bacillati</taxon>
        <taxon>Actinomycetota</taxon>
        <taxon>Actinomycetes</taxon>
        <taxon>Nakamurellales</taxon>
        <taxon>Nakamurellaceae</taxon>
        <taxon>Nakamurella</taxon>
    </lineage>
</organism>
<proteinExistence type="predicted"/>
<name>A0A938YNA6_9ACTN</name>
<sequence>MPGLAAPVLAASVLVLGACADPPPSAPVTPIGSVEITAALDVVNAATGSAAAQRAALASVTDPAGRPALDRCPAATRTVRFQPVLGAVTAAPGFTDAEGHSLPGTAVAVPTLVRVYADGALSTTEITVLHVGLVDGTARLAPLCLG</sequence>
<feature type="chain" id="PRO_5037873125" evidence="1">
    <location>
        <begin position="21"/>
        <end position="146"/>
    </location>
</feature>
<dbReference type="AlphaFoldDB" id="A0A938YNA6"/>
<evidence type="ECO:0000313" key="2">
    <source>
        <dbReference type="EMBL" id="MBM9477686.1"/>
    </source>
</evidence>
<keyword evidence="1" id="KW-0732">Signal</keyword>
<feature type="signal peptide" evidence="1">
    <location>
        <begin position="1"/>
        <end position="20"/>
    </location>
</feature>
<dbReference type="EMBL" id="JAERWL010000012">
    <property type="protein sequence ID" value="MBM9477686.1"/>
    <property type="molecule type" value="Genomic_DNA"/>
</dbReference>
<keyword evidence="3" id="KW-1185">Reference proteome</keyword>
<dbReference type="Proteomes" id="UP000663801">
    <property type="component" value="Unassembled WGS sequence"/>
</dbReference>
<evidence type="ECO:0000256" key="1">
    <source>
        <dbReference type="SAM" id="SignalP"/>
    </source>
</evidence>
<accession>A0A938YNA6</accession>
<gene>
    <name evidence="2" type="ORF">JL107_14640</name>
</gene>